<dbReference type="PROSITE" id="PS50977">
    <property type="entry name" value="HTH_TETR_2"/>
    <property type="match status" value="1"/>
</dbReference>
<evidence type="ECO:0000313" key="5">
    <source>
        <dbReference type="Proteomes" id="UP000052013"/>
    </source>
</evidence>
<dbReference type="Pfam" id="PF14278">
    <property type="entry name" value="TetR_C_8"/>
    <property type="match status" value="1"/>
</dbReference>
<sequence length="197" mass="22661">MKPNLKVVKTEQLIQKAFIKIVSQKSFSKLTVNAIITEAHISRGTFYLHYADKFDLLAHYESALLAGITTIFQRFPKPLSSDNPLRTNQNAFYQLFNYLSKNRELTNVLLQNPESDIVKRVKALIFNEIQLTGPSEKSADQLPIPEDYAREIIVQNILVIIVFWLNKTTPENPEVVFNIFLRSRQLSPIDLSRILSK</sequence>
<reference evidence="4 5" key="1">
    <citation type="journal article" date="2015" name="Genome Announc.">
        <title>Expanding the biotechnology potential of lactobacilli through comparative genomics of 213 strains and associated genera.</title>
        <authorList>
            <person name="Sun Z."/>
            <person name="Harris H.M."/>
            <person name="McCann A."/>
            <person name="Guo C."/>
            <person name="Argimon S."/>
            <person name="Zhang W."/>
            <person name="Yang X."/>
            <person name="Jeffery I.B."/>
            <person name="Cooney J.C."/>
            <person name="Kagawa T.F."/>
            <person name="Liu W."/>
            <person name="Song Y."/>
            <person name="Salvetti E."/>
            <person name="Wrobel A."/>
            <person name="Rasinkangas P."/>
            <person name="Parkhill J."/>
            <person name="Rea M.C."/>
            <person name="O'Sullivan O."/>
            <person name="Ritari J."/>
            <person name="Douillard F.P."/>
            <person name="Paul Ross R."/>
            <person name="Yang R."/>
            <person name="Briner A.E."/>
            <person name="Felis G.E."/>
            <person name="de Vos W.M."/>
            <person name="Barrangou R."/>
            <person name="Klaenhammer T.R."/>
            <person name="Caufield P.W."/>
            <person name="Cui Y."/>
            <person name="Zhang H."/>
            <person name="O'Toole P.W."/>
        </authorList>
    </citation>
    <scope>NUCLEOTIDE SEQUENCE [LARGE SCALE GENOMIC DNA]</scope>
    <source>
        <strain evidence="4 5">DSM 14421</strain>
    </source>
</reference>
<dbReference type="InterPro" id="IPR009057">
    <property type="entry name" value="Homeodomain-like_sf"/>
</dbReference>
<evidence type="ECO:0000256" key="1">
    <source>
        <dbReference type="ARBA" id="ARBA00023125"/>
    </source>
</evidence>
<dbReference type="InterPro" id="IPR050624">
    <property type="entry name" value="HTH-type_Tx_Regulator"/>
</dbReference>
<dbReference type="PANTHER" id="PTHR43479">
    <property type="entry name" value="ACREF/ENVCD OPERON REPRESSOR-RELATED"/>
    <property type="match status" value="1"/>
</dbReference>
<protein>
    <submittedName>
        <fullName evidence="4">TetR family transcriptional regulator</fullName>
    </submittedName>
</protein>
<dbReference type="AlphaFoldDB" id="A0A0R1S1F4"/>
<organism evidence="4 5">
    <name type="scientific">Lentilactobacillus diolivorans DSM 14421</name>
    <dbReference type="NCBI Taxonomy" id="1423739"/>
    <lineage>
        <taxon>Bacteria</taxon>
        <taxon>Bacillati</taxon>
        <taxon>Bacillota</taxon>
        <taxon>Bacilli</taxon>
        <taxon>Lactobacillales</taxon>
        <taxon>Lactobacillaceae</taxon>
        <taxon>Lentilactobacillus</taxon>
    </lineage>
</organism>
<dbReference type="Gene3D" id="1.10.357.10">
    <property type="entry name" value="Tetracycline Repressor, domain 2"/>
    <property type="match status" value="1"/>
</dbReference>
<dbReference type="EMBL" id="AZEY01000105">
    <property type="protein sequence ID" value="KRL62892.1"/>
    <property type="molecule type" value="Genomic_DNA"/>
</dbReference>
<name>A0A0R1S1F4_9LACO</name>
<dbReference type="STRING" id="1423739.FC85_GL001762"/>
<dbReference type="PANTHER" id="PTHR43479:SF7">
    <property type="entry name" value="TETR-FAMILY TRANSCRIPTIONAL REGULATOR"/>
    <property type="match status" value="1"/>
</dbReference>
<dbReference type="PATRIC" id="fig|1423739.3.peg.1845"/>
<evidence type="ECO:0000259" key="3">
    <source>
        <dbReference type="PROSITE" id="PS50977"/>
    </source>
</evidence>
<feature type="domain" description="HTH tetR-type" evidence="3">
    <location>
        <begin position="8"/>
        <end position="68"/>
    </location>
</feature>
<comment type="caution">
    <text evidence="4">The sequence shown here is derived from an EMBL/GenBank/DDBJ whole genome shotgun (WGS) entry which is preliminary data.</text>
</comment>
<dbReference type="Pfam" id="PF00440">
    <property type="entry name" value="TetR_N"/>
    <property type="match status" value="1"/>
</dbReference>
<gene>
    <name evidence="4" type="ORF">FC85_GL001762</name>
</gene>
<dbReference type="GO" id="GO:0003677">
    <property type="term" value="F:DNA binding"/>
    <property type="evidence" value="ECO:0007669"/>
    <property type="project" value="UniProtKB-UniRule"/>
</dbReference>
<keyword evidence="1 2" id="KW-0238">DNA-binding</keyword>
<dbReference type="Proteomes" id="UP000052013">
    <property type="component" value="Unassembled WGS sequence"/>
</dbReference>
<dbReference type="RefSeq" id="WP_057866066.1">
    <property type="nucleotide sequence ID" value="NZ_AZEY01000105.1"/>
</dbReference>
<proteinExistence type="predicted"/>
<accession>A0A0R1S1F4</accession>
<feature type="DNA-binding region" description="H-T-H motif" evidence="2">
    <location>
        <begin position="31"/>
        <end position="50"/>
    </location>
</feature>
<dbReference type="SUPFAM" id="SSF46689">
    <property type="entry name" value="Homeodomain-like"/>
    <property type="match status" value="1"/>
</dbReference>
<evidence type="ECO:0000313" key="4">
    <source>
        <dbReference type="EMBL" id="KRL62892.1"/>
    </source>
</evidence>
<evidence type="ECO:0000256" key="2">
    <source>
        <dbReference type="PROSITE-ProRule" id="PRU00335"/>
    </source>
</evidence>
<dbReference type="InterPro" id="IPR039532">
    <property type="entry name" value="TetR_C_Firmicutes"/>
</dbReference>
<dbReference type="InterPro" id="IPR001647">
    <property type="entry name" value="HTH_TetR"/>
</dbReference>